<keyword evidence="9" id="KW-1185">Reference proteome</keyword>
<dbReference type="PRINTS" id="PR00405">
    <property type="entry name" value="REVINTRACTNG"/>
</dbReference>
<dbReference type="Pfam" id="PF01412">
    <property type="entry name" value="ArfGap"/>
    <property type="match status" value="1"/>
</dbReference>
<dbReference type="InterPro" id="IPR001164">
    <property type="entry name" value="ArfGAP_dom"/>
</dbReference>
<dbReference type="PROSITE" id="PS50115">
    <property type="entry name" value="ARFGAP"/>
    <property type="match status" value="1"/>
</dbReference>
<dbReference type="InterPro" id="IPR004148">
    <property type="entry name" value="BAR_dom"/>
</dbReference>
<dbReference type="GO" id="GO:0005096">
    <property type="term" value="F:GTPase activator activity"/>
    <property type="evidence" value="ECO:0007669"/>
    <property type="project" value="InterPro"/>
</dbReference>
<feature type="repeat" description="ANK" evidence="4">
    <location>
        <begin position="691"/>
        <end position="723"/>
    </location>
</feature>
<evidence type="ECO:0000256" key="2">
    <source>
        <dbReference type="ARBA" id="ARBA00022771"/>
    </source>
</evidence>
<dbReference type="GO" id="GO:0008270">
    <property type="term" value="F:zinc ion binding"/>
    <property type="evidence" value="ECO:0007669"/>
    <property type="project" value="UniProtKB-KW"/>
</dbReference>
<keyword evidence="3" id="KW-0862">Zinc</keyword>
<dbReference type="Pfam" id="PF16746">
    <property type="entry name" value="BAR_3"/>
    <property type="match status" value="1"/>
</dbReference>
<accession>A0A7I8K2C0</accession>
<evidence type="ECO:0000313" key="8">
    <source>
        <dbReference type="EMBL" id="CAA7391128.1"/>
    </source>
</evidence>
<dbReference type="PROSITE" id="PS50003">
    <property type="entry name" value="PH_DOMAIN"/>
    <property type="match status" value="1"/>
</dbReference>
<dbReference type="InterPro" id="IPR038508">
    <property type="entry name" value="ArfGAP_dom_sf"/>
</dbReference>
<dbReference type="InterPro" id="IPR001849">
    <property type="entry name" value="PH_domain"/>
</dbReference>
<dbReference type="PANTHER" id="PTHR23180">
    <property type="entry name" value="CENTAURIN/ARF"/>
    <property type="match status" value="1"/>
</dbReference>
<feature type="domain" description="Arf-GAP" evidence="7">
    <location>
        <begin position="472"/>
        <end position="608"/>
    </location>
</feature>
<sequence>MAAFTKLDDSPMFRNQLFSLEQGTDELRERCQRLHKGCKKFVISLAGAYDGDIAFADSLEAFGAGHDDPMSVAIGGPVMSKFTTAFRELSSYKELLRSQVEHMLSDRLMQFISVDLQDVKESRRRFDKAQHVYEQARERFMSLKNGTRVDVVSELEEDLHNSKSAFERCRFNFVNALANIEAKKKYEFLESISAVMDAHMRYYKQGYELLSQIEPFIHQVLTYTQQSKEMTSIEQDKLAKRIQEFRTQAELDSLKSSADAQVSASGDGVHVMGSSSYKDVEALMQSAAKGEVQTIKQGYLFKRSSNLRGDWKRRFFVLDTNGTLYYYRNKSSKHLSQQPTGALESSGSVFSRFRFSNHRTSPGEDTLCCRTVDLRTSAIKINAEQTDLRFCFRIITPVKTYTLQAENDADRIEWVEKITAVIVSLLHSSFPNQASLRLMDSVNASPVHGSNQLSGVNTQDIISESHIHGGQDSVPDILRRIPGNDVCAECSTPEPDWASLNLGVLLCIECSGVHRNLGVHISKVRSLTLDVKVWESTILDLFSTLGNAFCNSVWEGLLQPQPLGEDGRVIASTSITKPEPRDPISKKEIFIQLKYMGKILLAEELGEFISPPYPAHIWEAVEKRDIRAVYCFLVASSGNANTRYEEFMGHDHFHRVDGPKLNDNGYFEKKQHDPFTCEKIKDSGVPEGCMQGCSLLHLACHVNDLVMLELLLQFGADVNLQDYHGRTPLHHCISKRNDTSAKYLIKRGARPSVRDGGGQNALERAMEFGPITDEELFILLADSE</sequence>
<gene>
    <name evidence="8" type="ORF">SI8410_02002500</name>
</gene>
<dbReference type="InterPro" id="IPR036770">
    <property type="entry name" value="Ankyrin_rpt-contain_sf"/>
</dbReference>
<dbReference type="CDD" id="cd13250">
    <property type="entry name" value="PH_ACAP"/>
    <property type="match status" value="1"/>
</dbReference>
<dbReference type="InterPro" id="IPR037278">
    <property type="entry name" value="ARFGAP/RecO"/>
</dbReference>
<evidence type="ECO:0000256" key="5">
    <source>
        <dbReference type="PROSITE-ProRule" id="PRU00288"/>
    </source>
</evidence>
<name>A0A7I8K2C0_SPIIN</name>
<reference evidence="8" key="1">
    <citation type="submission" date="2020-02" db="EMBL/GenBank/DDBJ databases">
        <authorList>
            <person name="Scholz U."/>
            <person name="Mascher M."/>
            <person name="Fiebig A."/>
        </authorList>
    </citation>
    <scope>NUCLEOTIDE SEQUENCE</scope>
</reference>
<dbReference type="Gene3D" id="2.30.29.30">
    <property type="entry name" value="Pleckstrin-homology domain (PH domain)/Phosphotyrosine-binding domain (PTB)"/>
    <property type="match status" value="1"/>
</dbReference>
<dbReference type="SMART" id="SM00721">
    <property type="entry name" value="BAR"/>
    <property type="match status" value="1"/>
</dbReference>
<dbReference type="Gene3D" id="1.25.40.20">
    <property type="entry name" value="Ankyrin repeat-containing domain"/>
    <property type="match status" value="1"/>
</dbReference>
<keyword evidence="2 5" id="KW-0863">Zinc-finger</keyword>
<dbReference type="Gene3D" id="1.10.220.150">
    <property type="entry name" value="Arf GTPase activating protein"/>
    <property type="match status" value="1"/>
</dbReference>
<dbReference type="GO" id="GO:0005737">
    <property type="term" value="C:cytoplasm"/>
    <property type="evidence" value="ECO:0007669"/>
    <property type="project" value="InterPro"/>
</dbReference>
<dbReference type="InterPro" id="IPR035670">
    <property type="entry name" value="AGD1/2/3/4_BAR_plant"/>
</dbReference>
<dbReference type="SUPFAM" id="SSF103657">
    <property type="entry name" value="BAR/IMD domain-like"/>
    <property type="match status" value="1"/>
</dbReference>
<protein>
    <submittedName>
        <fullName evidence="8">Uncharacterized protein</fullName>
    </submittedName>
</protein>
<dbReference type="CDD" id="cd07606">
    <property type="entry name" value="BAR_SFC_plant"/>
    <property type="match status" value="1"/>
</dbReference>
<dbReference type="InterPro" id="IPR002110">
    <property type="entry name" value="Ankyrin_rpt"/>
</dbReference>
<proteinExistence type="predicted"/>
<keyword evidence="4" id="KW-0040">ANK repeat</keyword>
<dbReference type="Proteomes" id="UP000663760">
    <property type="component" value="Chromosome 2"/>
</dbReference>
<evidence type="ECO:0000256" key="4">
    <source>
        <dbReference type="PROSITE-ProRule" id="PRU00023"/>
    </source>
</evidence>
<evidence type="ECO:0000313" key="9">
    <source>
        <dbReference type="Proteomes" id="UP000663760"/>
    </source>
</evidence>
<dbReference type="SMART" id="SM00248">
    <property type="entry name" value="ANK"/>
    <property type="match status" value="2"/>
</dbReference>
<keyword evidence="1" id="KW-0479">Metal-binding</keyword>
<dbReference type="Pfam" id="PF12796">
    <property type="entry name" value="Ank_2"/>
    <property type="match status" value="1"/>
</dbReference>
<feature type="repeat" description="ANK" evidence="4">
    <location>
        <begin position="724"/>
        <end position="756"/>
    </location>
</feature>
<evidence type="ECO:0000256" key="3">
    <source>
        <dbReference type="ARBA" id="ARBA00022833"/>
    </source>
</evidence>
<dbReference type="EMBL" id="LR746265">
    <property type="protein sequence ID" value="CAA7391128.1"/>
    <property type="molecule type" value="Genomic_DNA"/>
</dbReference>
<dbReference type="Pfam" id="PF00169">
    <property type="entry name" value="PH"/>
    <property type="match status" value="1"/>
</dbReference>
<evidence type="ECO:0000259" key="7">
    <source>
        <dbReference type="PROSITE" id="PS50115"/>
    </source>
</evidence>
<dbReference type="SMART" id="SM00233">
    <property type="entry name" value="PH"/>
    <property type="match status" value="1"/>
</dbReference>
<dbReference type="SUPFAM" id="SSF48403">
    <property type="entry name" value="Ankyrin repeat"/>
    <property type="match status" value="1"/>
</dbReference>
<dbReference type="SUPFAM" id="SSF50729">
    <property type="entry name" value="PH domain-like"/>
    <property type="match status" value="1"/>
</dbReference>
<feature type="domain" description="PH" evidence="6">
    <location>
        <begin position="293"/>
        <end position="423"/>
    </location>
</feature>
<dbReference type="Gene3D" id="1.20.1270.60">
    <property type="entry name" value="Arfaptin homology (AH) domain/BAR domain"/>
    <property type="match status" value="1"/>
</dbReference>
<dbReference type="PANTHER" id="PTHR23180:SF244">
    <property type="entry name" value="ADP-RIBOSYLATION FACTOR GTPASE-ACTIVATING PROTEIN AGD2"/>
    <property type="match status" value="1"/>
</dbReference>
<dbReference type="InterPro" id="IPR011993">
    <property type="entry name" value="PH-like_dom_sf"/>
</dbReference>
<evidence type="ECO:0000259" key="6">
    <source>
        <dbReference type="PROSITE" id="PS50003"/>
    </source>
</evidence>
<dbReference type="CDD" id="cd08204">
    <property type="entry name" value="ArfGap"/>
    <property type="match status" value="1"/>
</dbReference>
<dbReference type="AlphaFoldDB" id="A0A7I8K2C0"/>
<organism evidence="8 9">
    <name type="scientific">Spirodela intermedia</name>
    <name type="common">Intermediate duckweed</name>
    <dbReference type="NCBI Taxonomy" id="51605"/>
    <lineage>
        <taxon>Eukaryota</taxon>
        <taxon>Viridiplantae</taxon>
        <taxon>Streptophyta</taxon>
        <taxon>Embryophyta</taxon>
        <taxon>Tracheophyta</taxon>
        <taxon>Spermatophyta</taxon>
        <taxon>Magnoliopsida</taxon>
        <taxon>Liliopsida</taxon>
        <taxon>Araceae</taxon>
        <taxon>Lemnoideae</taxon>
        <taxon>Spirodela</taxon>
    </lineage>
</organism>
<dbReference type="PROSITE" id="PS50297">
    <property type="entry name" value="ANK_REP_REGION"/>
    <property type="match status" value="2"/>
</dbReference>
<dbReference type="SMART" id="SM00105">
    <property type="entry name" value="ArfGap"/>
    <property type="match status" value="1"/>
</dbReference>
<evidence type="ECO:0000256" key="1">
    <source>
        <dbReference type="ARBA" id="ARBA00022723"/>
    </source>
</evidence>
<dbReference type="SUPFAM" id="SSF57863">
    <property type="entry name" value="ArfGap/RecO-like zinc finger"/>
    <property type="match status" value="1"/>
</dbReference>
<dbReference type="OrthoDB" id="194358at2759"/>
<dbReference type="InterPro" id="IPR045258">
    <property type="entry name" value="ACAP1/2/3-like"/>
</dbReference>
<dbReference type="PROSITE" id="PS50088">
    <property type="entry name" value="ANK_REPEAT"/>
    <property type="match status" value="2"/>
</dbReference>
<dbReference type="InterPro" id="IPR027267">
    <property type="entry name" value="AH/BAR_dom_sf"/>
</dbReference>